<protein>
    <submittedName>
        <fullName evidence="1">Uncharacterized protein</fullName>
    </submittedName>
</protein>
<accession>A0A7W5VI47</accession>
<dbReference type="AlphaFoldDB" id="A0A7W5VI47"/>
<keyword evidence="2" id="KW-1185">Reference proteome</keyword>
<comment type="caution">
    <text evidence="1">The sequence shown here is derived from an EMBL/GenBank/DDBJ whole genome shotgun (WGS) entry which is preliminary data.</text>
</comment>
<evidence type="ECO:0000313" key="2">
    <source>
        <dbReference type="Proteomes" id="UP000579945"/>
    </source>
</evidence>
<dbReference type="PROSITE" id="PS51257">
    <property type="entry name" value="PROKAR_LIPOPROTEIN"/>
    <property type="match status" value="1"/>
</dbReference>
<organism evidence="1 2">
    <name type="scientific">Nonomuraea dietziae</name>
    <dbReference type="NCBI Taxonomy" id="65515"/>
    <lineage>
        <taxon>Bacteria</taxon>
        <taxon>Bacillati</taxon>
        <taxon>Actinomycetota</taxon>
        <taxon>Actinomycetes</taxon>
        <taxon>Streptosporangiales</taxon>
        <taxon>Streptosporangiaceae</taxon>
        <taxon>Nonomuraea</taxon>
    </lineage>
</organism>
<dbReference type="RefSeq" id="WP_183662988.1">
    <property type="nucleotide sequence ID" value="NZ_BAAAXX010000004.1"/>
</dbReference>
<reference evidence="1 2" key="1">
    <citation type="submission" date="2020-08" db="EMBL/GenBank/DDBJ databases">
        <title>Sequencing the genomes of 1000 actinobacteria strains.</title>
        <authorList>
            <person name="Klenk H.-P."/>
        </authorList>
    </citation>
    <scope>NUCLEOTIDE SEQUENCE [LARGE SCALE GENOMIC DNA]</scope>
    <source>
        <strain evidence="1 2">DSM 44320</strain>
    </source>
</reference>
<proteinExistence type="predicted"/>
<sequence>MLRKPVGLKAHSELLTATGWLALLVGCLEYDMGLRTAAEVTRAAAHKLGEEAGNTEIIGWSHEMSAWFALTQGRYRDVIAPACAAQDASRDHSVVVQLIAQEAKALARTGDSRKLRETLERGRAVLDGFPVPERTDNHFIVDPAKWDFYAMDAYRLAGEDSLAVMHANEVIASAVAPDGTVRAPMRMAEAKLTLGVAAARGGNLEEAITLGREATMAGRKSLPSLLMVAGELDAVLERSFPAEPETEKFRELLRSLR</sequence>
<dbReference type="Proteomes" id="UP000579945">
    <property type="component" value="Unassembled WGS sequence"/>
</dbReference>
<name>A0A7W5VI47_9ACTN</name>
<gene>
    <name evidence="1" type="ORF">FHR33_009983</name>
</gene>
<evidence type="ECO:0000313" key="1">
    <source>
        <dbReference type="EMBL" id="MBB3734030.1"/>
    </source>
</evidence>
<dbReference type="EMBL" id="JACIBV010000003">
    <property type="protein sequence ID" value="MBB3734030.1"/>
    <property type="molecule type" value="Genomic_DNA"/>
</dbReference>
<dbReference type="GeneID" id="95395920"/>